<proteinExistence type="predicted"/>
<keyword evidence="1 3" id="KW-0413">Isomerase</keyword>
<keyword evidence="2" id="KW-0119">Carbohydrate metabolism</keyword>
<dbReference type="SUPFAM" id="SSF53743">
    <property type="entry name" value="FucI/AraA N-terminal and middle domains"/>
    <property type="match status" value="1"/>
</dbReference>
<dbReference type="PANTHER" id="PTHR37840:SF1">
    <property type="entry name" value="L-FUCOSE ISOMERASE"/>
    <property type="match status" value="1"/>
</dbReference>
<protein>
    <submittedName>
        <fullName evidence="3">Fucose isomerase</fullName>
    </submittedName>
</protein>
<dbReference type="Proteomes" id="UP001241072">
    <property type="component" value="Unassembled WGS sequence"/>
</dbReference>
<organism evidence="3 4">
    <name type="scientific">Antiquaquibacter soli</name>
    <dbReference type="NCBI Taxonomy" id="3064523"/>
    <lineage>
        <taxon>Bacteria</taxon>
        <taxon>Bacillati</taxon>
        <taxon>Actinomycetota</taxon>
        <taxon>Actinomycetes</taxon>
        <taxon>Micrococcales</taxon>
        <taxon>Microbacteriaceae</taxon>
        <taxon>Antiquaquibacter</taxon>
    </lineage>
</organism>
<reference evidence="3 4" key="1">
    <citation type="submission" date="2023-07" db="EMBL/GenBank/DDBJ databases">
        <title>Protaetiibacter sp. nov WY-16 isolated from soil.</title>
        <authorList>
            <person name="Liu B."/>
            <person name="Wan Y."/>
        </authorList>
    </citation>
    <scope>NUCLEOTIDE SEQUENCE [LARGE SCALE GENOMIC DNA]</scope>
    <source>
        <strain evidence="3 4">WY-16</strain>
    </source>
</reference>
<dbReference type="RefSeq" id="WP_305002062.1">
    <property type="nucleotide sequence ID" value="NZ_JAUQUB010000001.1"/>
</dbReference>
<dbReference type="InterPro" id="IPR009015">
    <property type="entry name" value="Fucose_isomerase_N/cen_sf"/>
</dbReference>
<name>A0ABT9BKW3_9MICO</name>
<dbReference type="GO" id="GO:0016853">
    <property type="term" value="F:isomerase activity"/>
    <property type="evidence" value="ECO:0007669"/>
    <property type="project" value="UniProtKB-KW"/>
</dbReference>
<dbReference type="EMBL" id="JAUQUB010000001">
    <property type="protein sequence ID" value="MDO7881655.1"/>
    <property type="molecule type" value="Genomic_DNA"/>
</dbReference>
<comment type="caution">
    <text evidence="3">The sequence shown here is derived from an EMBL/GenBank/DDBJ whole genome shotgun (WGS) entry which is preliminary data.</text>
</comment>
<evidence type="ECO:0000256" key="1">
    <source>
        <dbReference type="ARBA" id="ARBA00023235"/>
    </source>
</evidence>
<dbReference type="InterPro" id="IPR005763">
    <property type="entry name" value="Fucose_isomerase"/>
</dbReference>
<evidence type="ECO:0000313" key="4">
    <source>
        <dbReference type="Proteomes" id="UP001241072"/>
    </source>
</evidence>
<dbReference type="InterPro" id="IPR038393">
    <property type="entry name" value="Fuc_iso_dom3_sf"/>
</dbReference>
<evidence type="ECO:0000313" key="3">
    <source>
        <dbReference type="EMBL" id="MDO7881655.1"/>
    </source>
</evidence>
<accession>A0ABT9BKW3</accession>
<evidence type="ECO:0000256" key="2">
    <source>
        <dbReference type="ARBA" id="ARBA00023277"/>
    </source>
</evidence>
<sequence length="547" mass="59922">MPAYTLPSPVTRPALEPKTAWLISSGDLREAPNRSGWPIQERMEAELARVFGDLGWNIRRANPVDPATGHGFISSQRMGLEVFTAIPEEAPLIVAEAVWQYSHHVLAGLRTHRGPILTVANFEGDAPGLVGLLGLNGGLTKMGKPYSSIWSVDFTDEWFLDGIRSWVETGSIAHDDSHVHPLPPLPATDEVALGRALAAQLTADKAIFGVFDEGCMGMYNAIIDDELMNPLGIYKERLSQSALWAEMQTVSEDDARGVLDWLLEHGMTFAFGSDEATELTERQVLLQARMYIALLRIADDFGLDAIGIQYQQGLKDICPASDLAEGIVNNAERPPVRSRDGSRVLWEGLPVPLANEADEGVAIDALITHRVWQAMGLDSANTLHDVRWGEEFDGTFVWVFEISGSVPPSHFAEGYAGATGWRQNPMYFPLGGSTIKGVSKAGEVVWSRVYIQDARLHVDLGRGSAIDLPAEETERRWQATNPEWPIMHAVLHGVTRDQFMARHKANHAQLVYAPDAETADRALTAKAAMFDALGVTVHLIGDARIAS</sequence>
<dbReference type="Gene3D" id="3.20.14.10">
    <property type="entry name" value="L-fucose/L-arabinose isomerase, C-terminal"/>
    <property type="match status" value="1"/>
</dbReference>
<keyword evidence="4" id="KW-1185">Reference proteome</keyword>
<dbReference type="PANTHER" id="PTHR37840">
    <property type="entry name" value="L-FUCOSE ISOMERASE"/>
    <property type="match status" value="1"/>
</dbReference>
<gene>
    <name evidence="3" type="ORF">Q5716_05365</name>
</gene>